<sequence>MSAFNLSLKTALSWRAFSGAILVMLIVSCARLMHNPAGTPDDIEYARQLWSVLEQEKMVGEHAKALKPFIGAARPHGWVLEVESRTVTVAGHSGFVVVKKNYQGRDLRVADVERNRAKYLSAISVMFQREVGYDTENQNWFWVQYQSDGQLAVMHKMGMEMAMAGKMIKGATPDKNRGCIYCHSSAGGGDYIFYPEITIP</sequence>
<gene>
    <name evidence="1" type="ORF">MNBD_GAMMA15-1952</name>
</gene>
<proteinExistence type="predicted"/>
<dbReference type="AlphaFoldDB" id="A0A3B0Z383"/>
<protein>
    <recommendedName>
        <fullName evidence="2">Cytochrome P460 domain-containing protein</fullName>
    </recommendedName>
</protein>
<accession>A0A3B0Z383</accession>
<reference evidence="1" key="1">
    <citation type="submission" date="2018-06" db="EMBL/GenBank/DDBJ databases">
        <authorList>
            <person name="Zhirakovskaya E."/>
        </authorList>
    </citation>
    <scope>NUCLEOTIDE SEQUENCE</scope>
</reference>
<evidence type="ECO:0008006" key="2">
    <source>
        <dbReference type="Google" id="ProtNLM"/>
    </source>
</evidence>
<evidence type="ECO:0000313" key="1">
    <source>
        <dbReference type="EMBL" id="VAW75166.1"/>
    </source>
</evidence>
<dbReference type="InterPro" id="IPR038142">
    <property type="entry name" value="Cytochrome_P460_sp"/>
</dbReference>
<dbReference type="EMBL" id="UOFN01000046">
    <property type="protein sequence ID" value="VAW75166.1"/>
    <property type="molecule type" value="Genomic_DNA"/>
</dbReference>
<organism evidence="1">
    <name type="scientific">hydrothermal vent metagenome</name>
    <dbReference type="NCBI Taxonomy" id="652676"/>
    <lineage>
        <taxon>unclassified sequences</taxon>
        <taxon>metagenomes</taxon>
        <taxon>ecological metagenomes</taxon>
    </lineage>
</organism>
<dbReference type="Gene3D" id="3.50.70.20">
    <property type="entry name" value="Cytochrome P460"/>
    <property type="match status" value="1"/>
</dbReference>
<name>A0A3B0Z383_9ZZZZ</name>